<evidence type="ECO:0000313" key="1">
    <source>
        <dbReference type="EMBL" id="CAE0654557.1"/>
    </source>
</evidence>
<proteinExistence type="predicted"/>
<dbReference type="EMBL" id="HBIV01009151">
    <property type="protein sequence ID" value="CAE0654557.1"/>
    <property type="molecule type" value="Transcribed_RNA"/>
</dbReference>
<reference evidence="1" key="1">
    <citation type="submission" date="2021-01" db="EMBL/GenBank/DDBJ databases">
        <authorList>
            <person name="Corre E."/>
            <person name="Pelletier E."/>
            <person name="Niang G."/>
            <person name="Scheremetjew M."/>
            <person name="Finn R."/>
            <person name="Kale V."/>
            <person name="Holt S."/>
            <person name="Cochrane G."/>
            <person name="Meng A."/>
            <person name="Brown T."/>
            <person name="Cohen L."/>
        </authorList>
    </citation>
    <scope>NUCLEOTIDE SEQUENCE</scope>
    <source>
        <strain evidence="1">CCCM811</strain>
    </source>
</reference>
<accession>A0A7S3YKM6</accession>
<dbReference type="AlphaFoldDB" id="A0A7S3YKM6"/>
<sequence length="119" mass="12708">MSLCVHGKTDVGSRYCIHKQPVFDVLADFVPTPSEHAKKASQALGFLFLGLVLGGDTNATQFGTRSDIEVHLLSGTSVGFSSLANARQHHRIQHTPSVFTCPSKLDGFVVVVVVVTVSS</sequence>
<name>A0A7S3YKM6_9EUKA</name>
<protein>
    <submittedName>
        <fullName evidence="1">Uncharacterized protein</fullName>
    </submittedName>
</protein>
<gene>
    <name evidence="1" type="ORF">LGLO00237_LOCUS6911</name>
</gene>
<organism evidence="1">
    <name type="scientific">Lotharella globosa</name>
    <dbReference type="NCBI Taxonomy" id="91324"/>
    <lineage>
        <taxon>Eukaryota</taxon>
        <taxon>Sar</taxon>
        <taxon>Rhizaria</taxon>
        <taxon>Cercozoa</taxon>
        <taxon>Chlorarachniophyceae</taxon>
        <taxon>Lotharella</taxon>
    </lineage>
</organism>